<dbReference type="InterPro" id="IPR055140">
    <property type="entry name" value="Thiolase_C_2"/>
</dbReference>
<proteinExistence type="predicted"/>
<protein>
    <submittedName>
        <fullName evidence="4">Uncharacterized protein</fullName>
    </submittedName>
</protein>
<dbReference type="SUPFAM" id="SSF53901">
    <property type="entry name" value="Thiolase-like"/>
    <property type="match status" value="1"/>
</dbReference>
<dbReference type="KEGG" id="psyt:DSAG12_00436"/>
<evidence type="ECO:0000313" key="5">
    <source>
        <dbReference type="Proteomes" id="UP000321408"/>
    </source>
</evidence>
<dbReference type="OrthoDB" id="167534at2157"/>
<evidence type="ECO:0000313" key="4">
    <source>
        <dbReference type="EMBL" id="QEE14623.1"/>
    </source>
</evidence>
<dbReference type="CDD" id="cd00829">
    <property type="entry name" value="SCP-x_thiolase"/>
    <property type="match status" value="1"/>
</dbReference>
<dbReference type="GO" id="GO:0016747">
    <property type="term" value="F:acyltransferase activity, transferring groups other than amino-acyl groups"/>
    <property type="evidence" value="ECO:0007669"/>
    <property type="project" value="InterPro"/>
</dbReference>
<dbReference type="RefSeq" id="WP_147661572.1">
    <property type="nucleotide sequence ID" value="NZ_CP042905.2"/>
</dbReference>
<keyword evidence="1" id="KW-0414">Isoprene biosynthesis</keyword>
<dbReference type="PANTHER" id="PTHR42870:SF6">
    <property type="entry name" value="ACETYL-COA C-ACYLTRANSFERASE"/>
    <property type="match status" value="1"/>
</dbReference>
<reference evidence="4 5" key="1">
    <citation type="journal article" date="2020" name="Nature">
        <title>Isolation of an archaeon at the prokaryote-eukaryote interface.</title>
        <authorList>
            <person name="Imachi H."/>
            <person name="Nobu M.K."/>
            <person name="Nakahara N."/>
            <person name="Morono Y."/>
            <person name="Ogawara M."/>
            <person name="Takaki Y."/>
            <person name="Takano Y."/>
            <person name="Uematsu K."/>
            <person name="Ikuta T."/>
            <person name="Ito M."/>
            <person name="Matsui Y."/>
            <person name="Miyazaki M."/>
            <person name="Murata K."/>
            <person name="Saito Y."/>
            <person name="Sakai S."/>
            <person name="Song C."/>
            <person name="Tasumi E."/>
            <person name="Yamanaka Y."/>
            <person name="Yamaguchi T."/>
            <person name="Kamagata Y."/>
            <person name="Tamaki H."/>
            <person name="Takai K."/>
        </authorList>
    </citation>
    <scope>NUCLEOTIDE SEQUENCE [LARGE SCALE GENOMIC DNA]</scope>
    <source>
        <strain evidence="4 5">MK-D1</strain>
    </source>
</reference>
<dbReference type="PIRSF" id="PIRSF000429">
    <property type="entry name" value="Ac-CoA_Ac_transf"/>
    <property type="match status" value="1"/>
</dbReference>
<feature type="domain" description="Thiolase N-terminal" evidence="2">
    <location>
        <begin position="8"/>
        <end position="256"/>
    </location>
</feature>
<keyword evidence="5" id="KW-1185">Reference proteome</keyword>
<evidence type="ECO:0000259" key="3">
    <source>
        <dbReference type="Pfam" id="PF22691"/>
    </source>
</evidence>
<dbReference type="Pfam" id="PF22691">
    <property type="entry name" value="Thiolase_C_1"/>
    <property type="match status" value="1"/>
</dbReference>
<dbReference type="Proteomes" id="UP000321408">
    <property type="component" value="Chromosome"/>
</dbReference>
<dbReference type="Gene3D" id="3.40.47.10">
    <property type="match status" value="1"/>
</dbReference>
<dbReference type="AlphaFoldDB" id="A0A5B9D6M7"/>
<accession>A0A5B9D6M7</accession>
<gene>
    <name evidence="4" type="ORF">DSAG12_00436</name>
</gene>
<dbReference type="GO" id="GO:0008299">
    <property type="term" value="P:isoprenoid biosynthetic process"/>
    <property type="evidence" value="ECO:0007669"/>
    <property type="project" value="UniProtKB-KW"/>
</dbReference>
<evidence type="ECO:0000256" key="1">
    <source>
        <dbReference type="ARBA" id="ARBA00023229"/>
    </source>
</evidence>
<name>A0A5B9D6M7_9ARCH</name>
<organism evidence="4 5">
    <name type="scientific">Promethearchaeum syntrophicum</name>
    <dbReference type="NCBI Taxonomy" id="2594042"/>
    <lineage>
        <taxon>Archaea</taxon>
        <taxon>Promethearchaeati</taxon>
        <taxon>Promethearchaeota</taxon>
        <taxon>Promethearchaeia</taxon>
        <taxon>Promethearchaeales</taxon>
        <taxon>Promethearchaeaceae</taxon>
        <taxon>Promethearchaeum</taxon>
    </lineage>
</organism>
<reference evidence="4 5" key="2">
    <citation type="journal article" date="2024" name="Int. J. Syst. Evol. Microbiol.">
        <title>Promethearchaeum syntrophicum gen. nov., sp. nov., an anaerobic, obligately syntrophic archaeon, the first isolate of the lineage 'Asgard' archaea, and proposal of the new archaeal phylum Promethearchaeota phyl. nov. and kingdom Promethearchaeati regn. nov.</title>
        <authorList>
            <person name="Imachi H."/>
            <person name="Nobu M.K."/>
            <person name="Kato S."/>
            <person name="Takaki Y."/>
            <person name="Miyazaki M."/>
            <person name="Miyata M."/>
            <person name="Ogawara M."/>
            <person name="Saito Y."/>
            <person name="Sakai S."/>
            <person name="Tahara Y.O."/>
            <person name="Takano Y."/>
            <person name="Tasumi E."/>
            <person name="Uematsu K."/>
            <person name="Yoshimura T."/>
            <person name="Itoh T."/>
            <person name="Ohkuma M."/>
            <person name="Takai K."/>
        </authorList>
    </citation>
    <scope>NUCLEOTIDE SEQUENCE [LARGE SCALE GENOMIC DNA]</scope>
    <source>
        <strain evidence="4 5">MK-D1</strain>
    </source>
</reference>
<dbReference type="InterPro" id="IPR016039">
    <property type="entry name" value="Thiolase-like"/>
</dbReference>
<dbReference type="GeneID" id="41328439"/>
<evidence type="ECO:0000259" key="2">
    <source>
        <dbReference type="Pfam" id="PF00108"/>
    </source>
</evidence>
<dbReference type="EMBL" id="CP042905">
    <property type="protein sequence ID" value="QEE14623.1"/>
    <property type="molecule type" value="Genomic_DNA"/>
</dbReference>
<dbReference type="Pfam" id="PF00108">
    <property type="entry name" value="Thiolase_N"/>
    <property type="match status" value="1"/>
</dbReference>
<feature type="domain" description="Thiolase C-terminal" evidence="3">
    <location>
        <begin position="291"/>
        <end position="420"/>
    </location>
</feature>
<sequence length="424" mass="45724">MRKLNRKVAIVGAAMSKFGINYPKLRSIDMWQEAWINAVKLTDKGISPKVIDEFFLGNFTADLFNHQGHMAPQMADLVGLTPKPASRFEGACASSGIAFRQGVMSIASGVNEVVCIGGVEQMNELNTEGVTGALAAAADTTYEYFAGATFPGLYAAIANAHFHEFGTTPKDLWNIAIKAYENGHENPFAQEQHTLKEIMENKKNKAIKRGKPVPEWKDEYDFLGSRANPMIAYPLRLFDCSLITDGAACVFLASEEEAYKYTDNPIWVSGIGQGSASLSLHDRTGGVLSGLDATKEAARQAYEMSGLGPKDIQIAEVHDCFTIAELAALEDLGFYEAGKAAAAIGNGETKRDGVRPINTSGGLKTKGHPVGATGVGQIVEIFKQMRGIAERNRQVKKDLKIGMTHNVGGSGATVVVNIFTKEKI</sequence>
<dbReference type="InterPro" id="IPR002155">
    <property type="entry name" value="Thiolase"/>
</dbReference>
<dbReference type="InterPro" id="IPR020616">
    <property type="entry name" value="Thiolase_N"/>
</dbReference>
<dbReference type="PANTHER" id="PTHR42870">
    <property type="entry name" value="ACETYL-COA C-ACETYLTRANSFERASE"/>
    <property type="match status" value="1"/>
</dbReference>